<dbReference type="InterPro" id="IPR016032">
    <property type="entry name" value="Sig_transdc_resp-reg_C-effctor"/>
</dbReference>
<dbReference type="RefSeq" id="WP_261758159.1">
    <property type="nucleotide sequence ID" value="NZ_CP104562.2"/>
</dbReference>
<dbReference type="Pfam" id="PF00486">
    <property type="entry name" value="Trans_reg_C"/>
    <property type="match status" value="1"/>
</dbReference>
<organism evidence="4 5">
    <name type="scientific">Roseateles amylovorans</name>
    <dbReference type="NCBI Taxonomy" id="2978473"/>
    <lineage>
        <taxon>Bacteria</taxon>
        <taxon>Pseudomonadati</taxon>
        <taxon>Pseudomonadota</taxon>
        <taxon>Betaproteobacteria</taxon>
        <taxon>Burkholderiales</taxon>
        <taxon>Sphaerotilaceae</taxon>
        <taxon>Roseateles</taxon>
    </lineage>
</organism>
<evidence type="ECO:0000313" key="5">
    <source>
        <dbReference type="Proteomes" id="UP001064933"/>
    </source>
</evidence>
<evidence type="ECO:0000256" key="2">
    <source>
        <dbReference type="PROSITE-ProRule" id="PRU01091"/>
    </source>
</evidence>
<dbReference type="Pfam" id="PF13401">
    <property type="entry name" value="AAA_22"/>
    <property type="match status" value="1"/>
</dbReference>
<dbReference type="InterPro" id="IPR049945">
    <property type="entry name" value="AAA_22"/>
</dbReference>
<keyword evidence="1 2" id="KW-0238">DNA-binding</keyword>
<accession>A0ABY6AYW8</accession>
<name>A0ABY6AYW8_9BURK</name>
<dbReference type="PRINTS" id="PR00364">
    <property type="entry name" value="DISEASERSIST"/>
</dbReference>
<dbReference type="PANTHER" id="PTHR47691">
    <property type="entry name" value="REGULATOR-RELATED"/>
    <property type="match status" value="1"/>
</dbReference>
<keyword evidence="5" id="KW-1185">Reference proteome</keyword>
<evidence type="ECO:0000256" key="1">
    <source>
        <dbReference type="ARBA" id="ARBA00023125"/>
    </source>
</evidence>
<dbReference type="Proteomes" id="UP001064933">
    <property type="component" value="Chromosome"/>
</dbReference>
<evidence type="ECO:0000259" key="3">
    <source>
        <dbReference type="PROSITE" id="PS51755"/>
    </source>
</evidence>
<dbReference type="InterPro" id="IPR058852">
    <property type="entry name" value="HTH_77"/>
</dbReference>
<protein>
    <submittedName>
        <fullName evidence="4">Helix-turn-helix transcriptional regulator</fullName>
    </submittedName>
</protein>
<reference evidence="4" key="1">
    <citation type="submission" date="2022-10" db="EMBL/GenBank/DDBJ databases">
        <title>Characterization and whole genome sequencing of a new Roseateles species, isolated from fresh water.</title>
        <authorList>
            <person name="Guliayeva D.Y."/>
            <person name="Akhremchuk A.E."/>
            <person name="Sikolenko M.A."/>
            <person name="Valentovich L.N."/>
            <person name="Sidarenka A.V."/>
        </authorList>
    </citation>
    <scope>NUCLEOTIDE SEQUENCE</scope>
    <source>
        <strain evidence="4">BIM B-1768</strain>
    </source>
</reference>
<dbReference type="PANTHER" id="PTHR47691:SF3">
    <property type="entry name" value="HTH-TYPE TRANSCRIPTIONAL REGULATOR RV0890C-RELATED"/>
    <property type="match status" value="1"/>
</dbReference>
<dbReference type="Gene3D" id="3.40.50.300">
    <property type="entry name" value="P-loop containing nucleotide triphosphate hydrolases"/>
    <property type="match status" value="1"/>
</dbReference>
<dbReference type="InterPro" id="IPR036388">
    <property type="entry name" value="WH-like_DNA-bd_sf"/>
</dbReference>
<dbReference type="CDD" id="cd00383">
    <property type="entry name" value="trans_reg_C"/>
    <property type="match status" value="1"/>
</dbReference>
<feature type="DNA-binding region" description="OmpR/PhoB-type" evidence="2">
    <location>
        <begin position="68"/>
        <end position="161"/>
    </location>
</feature>
<dbReference type="InterPro" id="IPR027417">
    <property type="entry name" value="P-loop_NTPase"/>
</dbReference>
<proteinExistence type="predicted"/>
<dbReference type="SUPFAM" id="SSF52540">
    <property type="entry name" value="P-loop containing nucleoside triphosphate hydrolases"/>
    <property type="match status" value="1"/>
</dbReference>
<dbReference type="EMBL" id="CP104562">
    <property type="protein sequence ID" value="UXH78371.1"/>
    <property type="molecule type" value="Genomic_DNA"/>
</dbReference>
<dbReference type="Gene3D" id="1.10.10.10">
    <property type="entry name" value="Winged helix-like DNA-binding domain superfamily/Winged helix DNA-binding domain"/>
    <property type="match status" value="1"/>
</dbReference>
<dbReference type="InterPro" id="IPR001867">
    <property type="entry name" value="OmpR/PhoB-type_DNA-bd"/>
</dbReference>
<dbReference type="SUPFAM" id="SSF46894">
    <property type="entry name" value="C-terminal effector domain of the bipartite response regulators"/>
    <property type="match status" value="1"/>
</dbReference>
<dbReference type="Pfam" id="PF25872">
    <property type="entry name" value="HTH_77"/>
    <property type="match status" value="1"/>
</dbReference>
<gene>
    <name evidence="4" type="ORF">N4261_00030</name>
</gene>
<dbReference type="SMART" id="SM00862">
    <property type="entry name" value="Trans_reg_C"/>
    <property type="match status" value="1"/>
</dbReference>
<feature type="domain" description="OmpR/PhoB-type" evidence="3">
    <location>
        <begin position="68"/>
        <end position="161"/>
    </location>
</feature>
<sequence>MSKAAYTLPLRFCPVELRSSVFMRQRRLRGQGPEGMVLKNGGCLVALFTAPVKGSFLSEHDSIGAPAVRSVRFGAYELSPALRLLSRDGQAVSLGARAFDILVALVERHGRVVSKHELMTIVWPTTVVDEGSVRVAMSALRKELGPELIATVPGRGYQFTAQLQADESSASCGQISVTGPAGQRAATDETRRLLGRDALLEQIREAFGLGRLVTLTGHPGTGKTALARALRSGHAHGMGAQEAAPVYWIDLAALSSDQHLVAAIAQASDVAVTDHASAKALVAALRSSQALLILDNAEHMVDAVASMAHQLLEGCPQVHLLVTSQVRLKIAGELVVLVPPLEVAQTGMDHGQAQQWPAQALFLRHCRQFGRPLPITQQNLDLVSDICLRVDGVPLAIEYAAAAVPLLGLKGVADALDARRLAMSAGRRDAPDRQRTLRAALSWSVSLLGPYEQSVVRRMGVFLGSTSMQLLEPVVNIEGEDPWRVMEALSELIDRSLVVPEDDGIVTRYRLLESTRAFALEVLGSTRELSPMRQRHAQVMEAFFSRVRKAALDGTMRLDDGVRELQAELHNARPALQWAMDHDGLLALGLASSLAFVLRRSGGIWESGQYLAKTECFATEHVDHAISCGWVREAIIHWTYGNRAKAVHWLGLADPAYRAAANSVALIDLLVLKANCLDLARNNDDALAAVLDEIAAMDKSGLPDRLLTFCASGLVMAAHRLGRTQEVQTAERWAAVVPDGDAHGRMGLVTRLMSIQISSGRAAQAIALGQPLFDEHKNGQYRQALHWLPISLAAAYLSIGEPLMAAHMAKERLEVDVGNELLYAWTDVLAQLACLTNNHALAASLTAYGDRIYAAAGIQRPAVEANLRADSIQTALTALPPEQYQAACEAGGLWDVNAMQAAAEAVLLAIDPVRPLDDLKT</sequence>
<evidence type="ECO:0000313" key="4">
    <source>
        <dbReference type="EMBL" id="UXH78371.1"/>
    </source>
</evidence>
<dbReference type="PROSITE" id="PS51755">
    <property type="entry name" value="OMPR_PHOB"/>
    <property type="match status" value="1"/>
</dbReference>